<evidence type="ECO:0000313" key="4">
    <source>
        <dbReference type="Proteomes" id="UP001652625"/>
    </source>
</evidence>
<feature type="domain" description="DDE Tnp4" evidence="3">
    <location>
        <begin position="10"/>
        <end position="88"/>
    </location>
</feature>
<name>A0ABM4CL54_HYDVU</name>
<reference evidence="5" key="1">
    <citation type="submission" date="2025-08" db="UniProtKB">
        <authorList>
            <consortium name="RefSeq"/>
        </authorList>
    </citation>
    <scope>IDENTIFICATION</scope>
</reference>
<gene>
    <name evidence="5" type="primary">LOC136085131</name>
</gene>
<evidence type="ECO:0000259" key="3">
    <source>
        <dbReference type="Pfam" id="PF13359"/>
    </source>
</evidence>
<evidence type="ECO:0000256" key="1">
    <source>
        <dbReference type="ARBA" id="ARBA00001968"/>
    </source>
</evidence>
<evidence type="ECO:0000256" key="2">
    <source>
        <dbReference type="ARBA" id="ARBA00022723"/>
    </source>
</evidence>
<organism evidence="4 5">
    <name type="scientific">Hydra vulgaris</name>
    <name type="common">Hydra</name>
    <name type="synonym">Hydra attenuata</name>
    <dbReference type="NCBI Taxonomy" id="6087"/>
    <lineage>
        <taxon>Eukaryota</taxon>
        <taxon>Metazoa</taxon>
        <taxon>Cnidaria</taxon>
        <taxon>Hydrozoa</taxon>
        <taxon>Hydroidolina</taxon>
        <taxon>Anthoathecata</taxon>
        <taxon>Aplanulata</taxon>
        <taxon>Hydridae</taxon>
        <taxon>Hydra</taxon>
    </lineage>
</organism>
<protein>
    <submittedName>
        <fullName evidence="5">Uncharacterized protein LOC136085131</fullName>
    </submittedName>
</protein>
<dbReference type="RefSeq" id="XP_065662509.1">
    <property type="nucleotide sequence ID" value="XM_065806437.1"/>
</dbReference>
<evidence type="ECO:0000313" key="5">
    <source>
        <dbReference type="RefSeq" id="XP_065662509.1"/>
    </source>
</evidence>
<keyword evidence="2" id="KW-0479">Metal-binding</keyword>
<comment type="cofactor">
    <cofactor evidence="1">
        <name>a divalent metal cation</name>
        <dbReference type="ChEBI" id="CHEBI:60240"/>
    </cofactor>
</comment>
<dbReference type="Proteomes" id="UP001652625">
    <property type="component" value="Chromosome 09"/>
</dbReference>
<dbReference type="GeneID" id="136085131"/>
<keyword evidence="4" id="KW-1185">Reference proteome</keyword>
<accession>A0ABM4CL54</accession>
<sequence length="94" mass="10171">MTPIKGAIGDDDPAFSWRKGYPAVNCQGVADPDGNFRDVVIKYPGSCHDAFIFANSTRKQTLELDPTAGFLFGDSGYGLSPVIITPYRVPYSVP</sequence>
<dbReference type="InterPro" id="IPR027806">
    <property type="entry name" value="HARBI1_dom"/>
</dbReference>
<proteinExistence type="predicted"/>
<dbReference type="Pfam" id="PF13359">
    <property type="entry name" value="DDE_Tnp_4"/>
    <property type="match status" value="1"/>
</dbReference>